<comment type="caution">
    <text evidence="3">The sequence shown here is derived from an EMBL/GenBank/DDBJ whole genome shotgun (WGS) entry which is preliminary data.</text>
</comment>
<evidence type="ECO:0000259" key="2">
    <source>
        <dbReference type="PROSITE" id="PS50943"/>
    </source>
</evidence>
<reference evidence="5 6" key="1">
    <citation type="submission" date="2016-09" db="EMBL/GenBank/DDBJ databases">
        <title>Chromobacterium muskegensis sp. nov., an insecticidal bacterium isolated from Sphagnum bogs.</title>
        <authorList>
            <person name="Sparks M.E."/>
            <person name="Blackburn M.B."/>
            <person name="Gundersen-Rindal D.E."/>
            <person name="Mitchell A."/>
            <person name="Farrar R."/>
            <person name="Kuhar D."/>
        </authorList>
    </citation>
    <scope>NUCLEOTIDE SEQUENCE [LARGE SCALE GENOMIC DNA]</scope>
    <source>
        <strain evidence="4 6">14B-1</strain>
        <strain evidence="3 5">37-2</strain>
    </source>
</reference>
<dbReference type="EMBL" id="MKCT01000080">
    <property type="protein sequence ID" value="OHX16440.1"/>
    <property type="molecule type" value="Genomic_DNA"/>
</dbReference>
<keyword evidence="6" id="KW-1185">Reference proteome</keyword>
<dbReference type="STRING" id="1903179.BI347_20435"/>
<dbReference type="InterPro" id="IPR001387">
    <property type="entry name" value="Cro/C1-type_HTH"/>
</dbReference>
<gene>
    <name evidence="4" type="ORF">BI344_21485</name>
    <name evidence="3" type="ORF">BI347_20435</name>
</gene>
<dbReference type="PANTHER" id="PTHR46797:SF1">
    <property type="entry name" value="METHYLPHOSPHONATE SYNTHASE"/>
    <property type="match status" value="1"/>
</dbReference>
<evidence type="ECO:0000313" key="5">
    <source>
        <dbReference type="Proteomes" id="UP000180088"/>
    </source>
</evidence>
<dbReference type="Proteomes" id="UP000180088">
    <property type="component" value="Unassembled WGS sequence"/>
</dbReference>
<dbReference type="CDD" id="cd00093">
    <property type="entry name" value="HTH_XRE"/>
    <property type="match status" value="1"/>
</dbReference>
<dbReference type="EMBL" id="MKCS01000004">
    <property type="protein sequence ID" value="OHX10521.1"/>
    <property type="molecule type" value="Genomic_DNA"/>
</dbReference>
<dbReference type="GO" id="GO:0003700">
    <property type="term" value="F:DNA-binding transcription factor activity"/>
    <property type="evidence" value="ECO:0007669"/>
    <property type="project" value="TreeGrafter"/>
</dbReference>
<dbReference type="RefSeq" id="WP_071114740.1">
    <property type="nucleotide sequence ID" value="NZ_MKCS01000004.1"/>
</dbReference>
<proteinExistence type="predicted"/>
<evidence type="ECO:0000313" key="3">
    <source>
        <dbReference type="EMBL" id="OHX10521.1"/>
    </source>
</evidence>
<protein>
    <recommendedName>
        <fullName evidence="2">HTH cro/C1-type domain-containing protein</fullName>
    </recommendedName>
</protein>
<dbReference type="SUPFAM" id="SSF47413">
    <property type="entry name" value="lambda repressor-like DNA-binding domains"/>
    <property type="match status" value="1"/>
</dbReference>
<evidence type="ECO:0000256" key="1">
    <source>
        <dbReference type="ARBA" id="ARBA00023125"/>
    </source>
</evidence>
<name>A0A1S1WTE9_9NEIS</name>
<dbReference type="SMART" id="SM00530">
    <property type="entry name" value="HTH_XRE"/>
    <property type="match status" value="1"/>
</dbReference>
<dbReference type="GO" id="GO:0005829">
    <property type="term" value="C:cytosol"/>
    <property type="evidence" value="ECO:0007669"/>
    <property type="project" value="TreeGrafter"/>
</dbReference>
<dbReference type="Gene3D" id="1.10.260.40">
    <property type="entry name" value="lambda repressor-like DNA-binding domains"/>
    <property type="match status" value="1"/>
</dbReference>
<dbReference type="PROSITE" id="PS50943">
    <property type="entry name" value="HTH_CROC1"/>
    <property type="match status" value="1"/>
</dbReference>
<dbReference type="Pfam" id="PF01381">
    <property type="entry name" value="HTH_3"/>
    <property type="match status" value="1"/>
</dbReference>
<dbReference type="Proteomes" id="UP000180280">
    <property type="component" value="Unassembled WGS sequence"/>
</dbReference>
<evidence type="ECO:0000313" key="6">
    <source>
        <dbReference type="Proteomes" id="UP000180280"/>
    </source>
</evidence>
<feature type="domain" description="HTH cro/C1-type" evidence="2">
    <location>
        <begin position="15"/>
        <end position="69"/>
    </location>
</feature>
<dbReference type="InterPro" id="IPR010982">
    <property type="entry name" value="Lambda_DNA-bd_dom_sf"/>
</dbReference>
<evidence type="ECO:0000313" key="4">
    <source>
        <dbReference type="EMBL" id="OHX16440.1"/>
    </source>
</evidence>
<dbReference type="GO" id="GO:0003677">
    <property type="term" value="F:DNA binding"/>
    <property type="evidence" value="ECO:0007669"/>
    <property type="project" value="UniProtKB-KW"/>
</dbReference>
<organism evidence="3 5">
    <name type="scientific">Chromobacterium sphagni</name>
    <dbReference type="NCBI Taxonomy" id="1903179"/>
    <lineage>
        <taxon>Bacteria</taxon>
        <taxon>Pseudomonadati</taxon>
        <taxon>Pseudomonadota</taxon>
        <taxon>Betaproteobacteria</taxon>
        <taxon>Neisseriales</taxon>
        <taxon>Chromobacteriaceae</taxon>
        <taxon>Chromobacterium</taxon>
    </lineage>
</organism>
<dbReference type="InterPro" id="IPR050807">
    <property type="entry name" value="TransReg_Diox_bact_type"/>
</dbReference>
<accession>A0A1S1WTE9</accession>
<dbReference type="OrthoDB" id="1097442at2"/>
<keyword evidence="1" id="KW-0238">DNA-binding</keyword>
<dbReference type="PANTHER" id="PTHR46797">
    <property type="entry name" value="HTH-TYPE TRANSCRIPTIONAL REGULATOR"/>
    <property type="match status" value="1"/>
</dbReference>
<dbReference type="AlphaFoldDB" id="A0A1S1WTE9"/>
<sequence length="87" mass="9703">MNSQNIYNIAFGMVLRDLRKQKGYSQETLGFEANLARNYISLMELGQRSPTLDTLIALCSALDIPFPALAMLIQAKTTETHGTRPKT</sequence>